<comment type="caution">
    <text evidence="2">The sequence shown here is derived from an EMBL/GenBank/DDBJ whole genome shotgun (WGS) entry which is preliminary data.</text>
</comment>
<dbReference type="EMBL" id="BAAFZP010000001">
    <property type="protein sequence ID" value="GAB1580555.1"/>
    <property type="molecule type" value="Genomic_DNA"/>
</dbReference>
<gene>
    <name evidence="2" type="ORF">PPNSA23_04980</name>
</gene>
<dbReference type="InterPro" id="IPR025438">
    <property type="entry name" value="DUF4180"/>
</dbReference>
<dbReference type="RefSeq" id="WP_407863541.1">
    <property type="nucleotide sequence ID" value="NZ_BAAFZP010000001.1"/>
</dbReference>
<evidence type="ECO:0000259" key="1">
    <source>
        <dbReference type="Pfam" id="PF13788"/>
    </source>
</evidence>
<dbReference type="Proteomes" id="UP001628091">
    <property type="component" value="Unassembled WGS sequence"/>
</dbReference>
<reference evidence="2 3" key="1">
    <citation type="submission" date="2024-10" db="EMBL/GenBank/DDBJ databases">
        <title>Isolation, draft genome sequencing and identification of Phyllobacterium sp. NSA23, isolated from leaf soil.</title>
        <authorList>
            <person name="Akita H."/>
        </authorList>
    </citation>
    <scope>NUCLEOTIDE SEQUENCE [LARGE SCALE GENOMIC DNA]</scope>
    <source>
        <strain evidence="2 3">NSA23</strain>
    </source>
</reference>
<accession>A0ABQ0GV54</accession>
<proteinExistence type="predicted"/>
<name>A0ABQ0GV54_9HYPH</name>
<evidence type="ECO:0000313" key="2">
    <source>
        <dbReference type="EMBL" id="GAB1580555.1"/>
    </source>
</evidence>
<organism evidence="2 3">
    <name type="scientific">Phyllobacterium phragmitis</name>
    <dbReference type="NCBI Taxonomy" id="2670329"/>
    <lineage>
        <taxon>Bacteria</taxon>
        <taxon>Pseudomonadati</taxon>
        <taxon>Pseudomonadota</taxon>
        <taxon>Alphaproteobacteria</taxon>
        <taxon>Hyphomicrobiales</taxon>
        <taxon>Phyllobacteriaceae</taxon>
        <taxon>Phyllobacterium</taxon>
    </lineage>
</organism>
<sequence>MSELVKIGNTQVLCFSEDGAILQRAADANDFLGDALSVEAELAAIPVSRLGPDFLKLSTGVAGEVFQKFVNYRLKCAIIGDISGRLENSKALRDFVRETNEGQSIWFVPDFDHLRSRLETTDR</sequence>
<evidence type="ECO:0000313" key="3">
    <source>
        <dbReference type="Proteomes" id="UP001628091"/>
    </source>
</evidence>
<protein>
    <submittedName>
        <fullName evidence="2">DUF4180 domain-containing protein</fullName>
    </submittedName>
</protein>
<feature type="domain" description="DUF4180" evidence="1">
    <location>
        <begin position="9"/>
        <end position="118"/>
    </location>
</feature>
<dbReference type="Pfam" id="PF13788">
    <property type="entry name" value="DUF4180"/>
    <property type="match status" value="1"/>
</dbReference>
<keyword evidence="3" id="KW-1185">Reference proteome</keyword>